<evidence type="ECO:0000256" key="9">
    <source>
        <dbReference type="SAM" id="MobiDB-lite"/>
    </source>
</evidence>
<dbReference type="InterPro" id="IPR050173">
    <property type="entry name" value="ABC_transporter_C-like"/>
</dbReference>
<dbReference type="InterPro" id="IPR003439">
    <property type="entry name" value="ABC_transporter-like_ATP-bd"/>
</dbReference>
<evidence type="ECO:0000259" key="12">
    <source>
        <dbReference type="PROSITE" id="PS50929"/>
    </source>
</evidence>
<dbReference type="PANTHER" id="PTHR24223:SF356">
    <property type="entry name" value="ATP-BINDING CASSETTE TRANSPORTER ABC4"/>
    <property type="match status" value="1"/>
</dbReference>
<keyword evidence="8 10" id="KW-0472">Membrane</keyword>
<dbReference type="CDD" id="cd03244">
    <property type="entry name" value="ABCC_MRP_domain2"/>
    <property type="match status" value="1"/>
</dbReference>
<dbReference type="CDD" id="cd18604">
    <property type="entry name" value="ABC_6TM_VMR1_D2_like"/>
    <property type="match status" value="1"/>
</dbReference>
<evidence type="ECO:0000313" key="14">
    <source>
        <dbReference type="Proteomes" id="UP000244722"/>
    </source>
</evidence>
<feature type="domain" description="ABC transmembrane type-1" evidence="12">
    <location>
        <begin position="310"/>
        <end position="586"/>
    </location>
</feature>
<evidence type="ECO:0000256" key="8">
    <source>
        <dbReference type="ARBA" id="ARBA00023136"/>
    </source>
</evidence>
<evidence type="ECO:0000256" key="10">
    <source>
        <dbReference type="SAM" id="Phobius"/>
    </source>
</evidence>
<keyword evidence="2" id="KW-0813">Transport</keyword>
<sequence length="1493" mass="165870">MDPFFSTQTSSSLSRQHHFSSPASVDFNTWGLGSATRLGAYGVTIVLAVSFLLLRRFLSGDPFFPPADRRSYNIVNRKLFLELYDADELPKAPIEELRGTRLRLAWIQALCFGGLVSVDAALLILRYLRGEMIIDEVAELVYWIFLSALFLYRFYPNPYRPTLHTLTSVGILVPLLLIVERDILPKLLLHPSRERLFDVRTGWAVYARLGLTLAIGILSLATPRVWYPVDPSAGGEPTPEQIASPFSYAISYYWIESIIHVAYRRDVEVEDLLQVPDYDRGKLWGKMIANHQRSTTFRTLLSLMKYELSLMTLFSFLLGATQFIWPLSMKHLLAYIEGSSQPIVTPWTFVMGMFFGPLLCSVAWEAYVFQSNRVGVRVKAALTQSLLDKTLKIRFTADSVSKEEKRGVTKKDKGKENEAESEEDHKKSRVGRINNLLSSDLAQLSSARKLLLIYFYSEFFLVFGSVPVEILLSVVFLYGLLGWSSLVGVAMMIVTMIIPGMLAKLLAKVERRTRLASDARIEAMTETLNSVRIIKFFGMEKVFLSRIREKRENELWLSFLSMIYSLGFYTVSHLLPIINMVVTFGIYTEVMKLPLTPSLAPLKLTWVSHVTRSLISAFVSFDRLDKFLIEEEELERAEQVEDTAKREIGPYLKNATLSWSMPGSGTDDGFRLADIDVECVYGGLTVIAGPVGSGKSSLLLGLLEEMRLLNGERFLPRGDGVAYVAQTAWLQSLTIKDNILFGSPYEEKRYNAVLGACGLSQDIEKLDAGDLTQVGEQGVTLSGGQKARLALARAVYSPAQTVLLDDVLSALDAGTSKLVFEKCIKGEVLAGRTVVLVTHHVSLVSSAAKKIIVLANGRVVSDSSPETLSDDAIELLRETEEADVASNVAPGEPAEQSIEAIVPEVKPKNSGKLIDEEARNKGRVPKKLVFEYLKYFGPLMVTVVLVLISMLSKVSDLIDTFYIGLWSDQYSKPGPVDVKCRSLLVGTSIFNSLVWCIWYFFSWVGARRIHEKLVSAVLYSPIRFFDTTPVGRIINRFSNDIAVLDDSLGQYVSVVFDQLLDILFRAGVMVGLLPAFLVPTILVSLIGVTCGELYVRAQVGVKRIISVKESPLISHFGDTISGIVTIRAFSCQERFREENIKKIDDFTQPNEANYNLNRWIGIRTSVCTSIIGAAAGIIALTTKGSSPGMIGFSMSNALAFSSSILYAVRYFNLLEVELNSFERVKEYIEMKQEPSSRPEAEPPAAWPTQGDLKVTELSVKVGIVGRTGAGKSSLALSLLRFTEISNGSIVINGLDVQKINLEALRQRITIIPQDPVLFSGTIRTNLDPFGGLDDTELQAALDGSGLAEAEPSAALNNKQIGLDTQITSGGGNLSQGQRQLLAFARALIRRSKLVIFDEVSSHHAYEPLKRDERIQETIRTSFPDSTLITIAHRLRTVMSFDRIIVLDNLGNGGEIVEFDTPFNLLQNPEGMLYNLARKSGEFEELLKLAEGRD</sequence>
<feature type="transmembrane region" description="Helical" evidence="10">
    <location>
        <begin position="555"/>
        <end position="575"/>
    </location>
</feature>
<dbReference type="InterPro" id="IPR017871">
    <property type="entry name" value="ABC_transporter-like_CS"/>
</dbReference>
<dbReference type="FunFam" id="3.40.50.300:FF:000630">
    <property type="entry name" value="ATP-binding cassette (ABC) transporter, putative"/>
    <property type="match status" value="1"/>
</dbReference>
<evidence type="ECO:0000256" key="4">
    <source>
        <dbReference type="ARBA" id="ARBA00022737"/>
    </source>
</evidence>
<proteinExistence type="predicted"/>
<dbReference type="PROSITE" id="PS50929">
    <property type="entry name" value="ABC_TM1F"/>
    <property type="match status" value="2"/>
</dbReference>
<reference evidence="13 14" key="1">
    <citation type="submission" date="2017-04" db="EMBL/GenBank/DDBJ databases">
        <title>Draft genome sequence of Tuber borchii Vittad., a whitish edible truffle.</title>
        <authorList>
            <consortium name="DOE Joint Genome Institute"/>
            <person name="Murat C."/>
            <person name="Kuo A."/>
            <person name="Barry K.W."/>
            <person name="Clum A."/>
            <person name="Dockter R.B."/>
            <person name="Fauchery L."/>
            <person name="Iotti M."/>
            <person name="Kohler A."/>
            <person name="Labutti K."/>
            <person name="Lindquist E.A."/>
            <person name="Lipzen A."/>
            <person name="Ohm R.A."/>
            <person name="Wang M."/>
            <person name="Grigoriev I.V."/>
            <person name="Zambonelli A."/>
            <person name="Martin F.M."/>
        </authorList>
    </citation>
    <scope>NUCLEOTIDE SEQUENCE [LARGE SCALE GENOMIC DNA]</scope>
    <source>
        <strain evidence="13 14">Tbo3840</strain>
    </source>
</reference>
<dbReference type="GO" id="GO:0005737">
    <property type="term" value="C:cytoplasm"/>
    <property type="evidence" value="ECO:0007669"/>
    <property type="project" value="UniProtKB-ARBA"/>
</dbReference>
<dbReference type="SUPFAM" id="SSF52540">
    <property type="entry name" value="P-loop containing nucleoside triphosphate hydrolases"/>
    <property type="match status" value="2"/>
</dbReference>
<feature type="transmembrane region" description="Helical" evidence="10">
    <location>
        <begin position="932"/>
        <end position="951"/>
    </location>
</feature>
<evidence type="ECO:0000256" key="3">
    <source>
        <dbReference type="ARBA" id="ARBA00022692"/>
    </source>
</evidence>
<dbReference type="InterPro" id="IPR036640">
    <property type="entry name" value="ABC1_TM_sf"/>
</dbReference>
<evidence type="ECO:0000256" key="2">
    <source>
        <dbReference type="ARBA" id="ARBA00022448"/>
    </source>
</evidence>
<feature type="transmembrane region" description="Helical" evidence="10">
    <location>
        <begin position="161"/>
        <end position="184"/>
    </location>
</feature>
<keyword evidence="5" id="KW-0547">Nucleotide-binding</keyword>
<feature type="transmembrane region" description="Helical" evidence="10">
    <location>
        <begin position="347"/>
        <end position="369"/>
    </location>
</feature>
<dbReference type="GO" id="GO:0016887">
    <property type="term" value="F:ATP hydrolysis activity"/>
    <property type="evidence" value="ECO:0007669"/>
    <property type="project" value="InterPro"/>
</dbReference>
<evidence type="ECO:0000256" key="7">
    <source>
        <dbReference type="ARBA" id="ARBA00022989"/>
    </source>
</evidence>
<keyword evidence="3 10" id="KW-0812">Transmembrane</keyword>
<dbReference type="SMART" id="SM00382">
    <property type="entry name" value="AAA"/>
    <property type="match status" value="2"/>
</dbReference>
<dbReference type="Proteomes" id="UP000244722">
    <property type="component" value="Unassembled WGS sequence"/>
</dbReference>
<feature type="domain" description="ABC transmembrane type-1" evidence="12">
    <location>
        <begin position="943"/>
        <end position="1215"/>
    </location>
</feature>
<feature type="transmembrane region" description="Helical" evidence="10">
    <location>
        <begin position="486"/>
        <end position="507"/>
    </location>
</feature>
<comment type="subcellular location">
    <subcellularLocation>
        <location evidence="1">Membrane</location>
        <topology evidence="1">Multi-pass membrane protein</topology>
    </subcellularLocation>
</comment>
<feature type="transmembrane region" description="Helical" evidence="10">
    <location>
        <begin position="205"/>
        <end position="226"/>
    </location>
</feature>
<dbReference type="Pfam" id="PF00664">
    <property type="entry name" value="ABC_membrane"/>
    <property type="match status" value="2"/>
</dbReference>
<dbReference type="PROSITE" id="PS00211">
    <property type="entry name" value="ABC_TRANSPORTER_1"/>
    <property type="match status" value="2"/>
</dbReference>
<feature type="transmembrane region" description="Helical" evidence="10">
    <location>
        <begin position="982"/>
        <end position="1001"/>
    </location>
</feature>
<feature type="transmembrane region" description="Helical" evidence="10">
    <location>
        <begin position="137"/>
        <end position="155"/>
    </location>
</feature>
<keyword evidence="7 10" id="KW-1133">Transmembrane helix</keyword>
<feature type="domain" description="ABC transporter" evidence="11">
    <location>
        <begin position="652"/>
        <end position="881"/>
    </location>
</feature>
<dbReference type="Gene3D" id="3.40.50.300">
    <property type="entry name" value="P-loop containing nucleotide triphosphate hydrolases"/>
    <property type="match status" value="2"/>
</dbReference>
<protein>
    <recommendedName>
        <fullName evidence="15">P-loop containing nucleoside triphosphate hydrolase protein</fullName>
    </recommendedName>
</protein>
<dbReference type="GO" id="GO:0016020">
    <property type="term" value="C:membrane"/>
    <property type="evidence" value="ECO:0007669"/>
    <property type="project" value="UniProtKB-SubCell"/>
</dbReference>
<dbReference type="GO" id="GO:0005524">
    <property type="term" value="F:ATP binding"/>
    <property type="evidence" value="ECO:0007669"/>
    <property type="project" value="UniProtKB-KW"/>
</dbReference>
<evidence type="ECO:0000256" key="5">
    <source>
        <dbReference type="ARBA" id="ARBA00022741"/>
    </source>
</evidence>
<dbReference type="Pfam" id="PF00005">
    <property type="entry name" value="ABC_tran"/>
    <property type="match status" value="2"/>
</dbReference>
<feature type="transmembrane region" description="Helical" evidence="10">
    <location>
        <begin position="1062"/>
        <end position="1095"/>
    </location>
</feature>
<dbReference type="FunFam" id="1.20.1560.10:FF:000013">
    <property type="entry name" value="ABC transporter C family member 2"/>
    <property type="match status" value="1"/>
</dbReference>
<dbReference type="PANTHER" id="PTHR24223">
    <property type="entry name" value="ATP-BINDING CASSETTE SUB-FAMILY C"/>
    <property type="match status" value="1"/>
</dbReference>
<feature type="domain" description="ABC transporter" evidence="11">
    <location>
        <begin position="1230"/>
        <end position="1474"/>
    </location>
</feature>
<dbReference type="InterPro" id="IPR003593">
    <property type="entry name" value="AAA+_ATPase"/>
</dbReference>
<feature type="transmembrane region" description="Helical" evidence="10">
    <location>
        <begin position="308"/>
        <end position="327"/>
    </location>
</feature>
<dbReference type="CDD" id="cd03250">
    <property type="entry name" value="ABCC_MRP_domain1"/>
    <property type="match status" value="1"/>
</dbReference>
<keyword evidence="14" id="KW-1185">Reference proteome</keyword>
<dbReference type="EMBL" id="NESQ01000118">
    <property type="protein sequence ID" value="PUU78485.1"/>
    <property type="molecule type" value="Genomic_DNA"/>
</dbReference>
<evidence type="ECO:0000256" key="6">
    <source>
        <dbReference type="ARBA" id="ARBA00022840"/>
    </source>
</evidence>
<dbReference type="Gene3D" id="1.20.1560.10">
    <property type="entry name" value="ABC transporter type 1, transmembrane domain"/>
    <property type="match status" value="2"/>
</dbReference>
<organism evidence="13 14">
    <name type="scientific">Tuber borchii</name>
    <name type="common">White truffle</name>
    <dbReference type="NCBI Taxonomy" id="42251"/>
    <lineage>
        <taxon>Eukaryota</taxon>
        <taxon>Fungi</taxon>
        <taxon>Dikarya</taxon>
        <taxon>Ascomycota</taxon>
        <taxon>Pezizomycotina</taxon>
        <taxon>Pezizomycetes</taxon>
        <taxon>Pezizales</taxon>
        <taxon>Tuberaceae</taxon>
        <taxon>Tuber</taxon>
    </lineage>
</organism>
<evidence type="ECO:0008006" key="15">
    <source>
        <dbReference type="Google" id="ProtNLM"/>
    </source>
</evidence>
<gene>
    <name evidence="13" type="ORF">B9Z19DRAFT_1101343</name>
</gene>
<dbReference type="CDD" id="cd18596">
    <property type="entry name" value="ABC_6TM_VMR1_D1_like"/>
    <property type="match status" value="1"/>
</dbReference>
<dbReference type="InterPro" id="IPR011527">
    <property type="entry name" value="ABC1_TM_dom"/>
</dbReference>
<accession>A0A2T6ZSL9</accession>
<comment type="caution">
    <text evidence="13">The sequence shown here is derived from an EMBL/GenBank/DDBJ whole genome shotgun (WGS) entry which is preliminary data.</text>
</comment>
<feature type="transmembrane region" description="Helical" evidence="10">
    <location>
        <begin position="105"/>
        <end position="125"/>
    </location>
</feature>
<feature type="region of interest" description="Disordered" evidence="9">
    <location>
        <begin position="406"/>
        <end position="427"/>
    </location>
</feature>
<keyword evidence="4" id="KW-0677">Repeat</keyword>
<evidence type="ECO:0000259" key="11">
    <source>
        <dbReference type="PROSITE" id="PS50893"/>
    </source>
</evidence>
<dbReference type="FunFam" id="3.40.50.300:FF:000973">
    <property type="entry name" value="Multidrug resistance-associated protein 4"/>
    <property type="match status" value="1"/>
</dbReference>
<evidence type="ECO:0000256" key="1">
    <source>
        <dbReference type="ARBA" id="ARBA00004141"/>
    </source>
</evidence>
<dbReference type="OrthoDB" id="6500128at2759"/>
<feature type="transmembrane region" description="Helical" evidence="10">
    <location>
        <begin position="38"/>
        <end position="58"/>
    </location>
</feature>
<keyword evidence="6" id="KW-0067">ATP-binding</keyword>
<dbReference type="SUPFAM" id="SSF90123">
    <property type="entry name" value="ABC transporter transmembrane region"/>
    <property type="match status" value="2"/>
</dbReference>
<name>A0A2T6ZSL9_TUBBO</name>
<feature type="compositionally biased region" description="Basic and acidic residues" evidence="9">
    <location>
        <begin position="406"/>
        <end position="426"/>
    </location>
</feature>
<feature type="transmembrane region" description="Helical" evidence="10">
    <location>
        <begin position="1160"/>
        <end position="1182"/>
    </location>
</feature>
<dbReference type="STRING" id="42251.A0A2T6ZSL9"/>
<feature type="transmembrane region" description="Helical" evidence="10">
    <location>
        <begin position="453"/>
        <end position="480"/>
    </location>
</feature>
<dbReference type="PROSITE" id="PS50893">
    <property type="entry name" value="ABC_TRANSPORTER_2"/>
    <property type="match status" value="2"/>
</dbReference>
<dbReference type="InterPro" id="IPR027417">
    <property type="entry name" value="P-loop_NTPase"/>
</dbReference>
<dbReference type="GO" id="GO:0140359">
    <property type="term" value="F:ABC-type transporter activity"/>
    <property type="evidence" value="ECO:0007669"/>
    <property type="project" value="InterPro"/>
</dbReference>
<evidence type="ECO:0000313" key="13">
    <source>
        <dbReference type="EMBL" id="PUU78485.1"/>
    </source>
</evidence>